<dbReference type="CDD" id="cd02199">
    <property type="entry name" value="YjgF_YER057c_UK114_like_1"/>
    <property type="match status" value="1"/>
</dbReference>
<name>A0A382CN81_9ZZZZ</name>
<dbReference type="PANTHER" id="PTHR43760:SF1">
    <property type="entry name" value="ENDORIBONUCLEASE L-PSP_CHORISMATE MUTASE-LIKE DOMAIN-CONTAINING PROTEIN"/>
    <property type="match status" value="1"/>
</dbReference>
<evidence type="ECO:0000259" key="1">
    <source>
        <dbReference type="Pfam" id="PF14588"/>
    </source>
</evidence>
<protein>
    <recommendedName>
        <fullName evidence="1">Endoribonuclease L-PSP/chorismate mutase-like domain-containing protein</fullName>
    </recommendedName>
</protein>
<dbReference type="Pfam" id="PF14588">
    <property type="entry name" value="YjgF_endoribonc"/>
    <property type="match status" value="1"/>
</dbReference>
<proteinExistence type="predicted"/>
<gene>
    <name evidence="2" type="ORF">METZ01_LOCUS180542</name>
</gene>
<accession>A0A382CN81</accession>
<dbReference type="EMBL" id="UINC01035379">
    <property type="protein sequence ID" value="SVB27688.1"/>
    <property type="molecule type" value="Genomic_DNA"/>
</dbReference>
<reference evidence="2" key="1">
    <citation type="submission" date="2018-05" db="EMBL/GenBank/DDBJ databases">
        <authorList>
            <person name="Lanie J.A."/>
            <person name="Ng W.-L."/>
            <person name="Kazmierczak K.M."/>
            <person name="Andrzejewski T.M."/>
            <person name="Davidsen T.M."/>
            <person name="Wayne K.J."/>
            <person name="Tettelin H."/>
            <person name="Glass J.I."/>
            <person name="Rusch D."/>
            <person name="Podicherti R."/>
            <person name="Tsui H.-C.T."/>
            <person name="Winkler M.E."/>
        </authorList>
    </citation>
    <scope>NUCLEOTIDE SEQUENCE</scope>
</reference>
<feature type="domain" description="Endoribonuclease L-PSP/chorismate mutase-like" evidence="1">
    <location>
        <begin position="7"/>
        <end position="134"/>
    </location>
</feature>
<sequence>MHMSNVEERLKSLGIKLPEPPKPQGNYVGAVTYGNLVYLSGSGPMKDDGSFIVGKVPTDISEEEAYQAARLTGLNLIATLKTHIGDLDRFQKMIKALGMVNCEPDFGAQPKVINGFADLMVEVFGDAGRGARSAVGMGSLPAGISVEIEMIVEIK</sequence>
<dbReference type="SUPFAM" id="SSF55298">
    <property type="entry name" value="YjgF-like"/>
    <property type="match status" value="1"/>
</dbReference>
<evidence type="ECO:0000313" key="2">
    <source>
        <dbReference type="EMBL" id="SVB27688.1"/>
    </source>
</evidence>
<organism evidence="2">
    <name type="scientific">marine metagenome</name>
    <dbReference type="NCBI Taxonomy" id="408172"/>
    <lineage>
        <taxon>unclassified sequences</taxon>
        <taxon>metagenomes</taxon>
        <taxon>ecological metagenomes</taxon>
    </lineage>
</organism>
<dbReference type="PANTHER" id="PTHR43760">
    <property type="entry name" value="ENDORIBONUCLEASE-RELATED"/>
    <property type="match status" value="1"/>
</dbReference>
<dbReference type="InterPro" id="IPR013813">
    <property type="entry name" value="Endoribo_LPSP/chorism_mut-like"/>
</dbReference>
<dbReference type="AlphaFoldDB" id="A0A382CN81"/>
<dbReference type="InterPro" id="IPR035959">
    <property type="entry name" value="RutC-like_sf"/>
</dbReference>
<dbReference type="Gene3D" id="3.30.1330.40">
    <property type="entry name" value="RutC-like"/>
    <property type="match status" value="1"/>
</dbReference>